<dbReference type="OrthoDB" id="4848413at2759"/>
<organism evidence="2 3">
    <name type="scientific">Colletotrichum abscissum</name>
    <dbReference type="NCBI Taxonomy" id="1671311"/>
    <lineage>
        <taxon>Eukaryota</taxon>
        <taxon>Fungi</taxon>
        <taxon>Dikarya</taxon>
        <taxon>Ascomycota</taxon>
        <taxon>Pezizomycotina</taxon>
        <taxon>Sordariomycetes</taxon>
        <taxon>Hypocreomycetidae</taxon>
        <taxon>Glomerellales</taxon>
        <taxon>Glomerellaceae</taxon>
        <taxon>Colletotrichum</taxon>
        <taxon>Colletotrichum acutatum species complex</taxon>
    </lineage>
</organism>
<feature type="region of interest" description="Disordered" evidence="1">
    <location>
        <begin position="1"/>
        <end position="62"/>
    </location>
</feature>
<proteinExistence type="predicted"/>
<dbReference type="Proteomes" id="UP001056436">
    <property type="component" value="Unassembled WGS sequence"/>
</dbReference>
<dbReference type="AlphaFoldDB" id="A0A9P9XSM1"/>
<keyword evidence="3" id="KW-1185">Reference proteome</keyword>
<name>A0A9P9XSM1_9PEZI</name>
<dbReference type="EMBL" id="SDAQ01000002">
    <property type="protein sequence ID" value="KAI3558883.1"/>
    <property type="molecule type" value="Genomic_DNA"/>
</dbReference>
<reference evidence="2" key="1">
    <citation type="submission" date="2019-01" db="EMBL/GenBank/DDBJ databases">
        <title>Colletotrichum abscissum LGMF1257.</title>
        <authorList>
            <person name="Baroncelli R."/>
        </authorList>
    </citation>
    <scope>NUCLEOTIDE SEQUENCE</scope>
    <source>
        <strain evidence="2">Ca142</strain>
    </source>
</reference>
<gene>
    <name evidence="2" type="ORF">CABS02_00923</name>
</gene>
<accession>A0A9P9XSM1</accession>
<evidence type="ECO:0000313" key="2">
    <source>
        <dbReference type="EMBL" id="KAI3558883.1"/>
    </source>
</evidence>
<sequence length="79" mass="8680">MPADPADLQRGSGLPPVATSTSMAKRRRDVEAQPLQPSLTGSQPDVNNEALSRRRDRRPCVRSLLTSHRPFCNSRVGGR</sequence>
<evidence type="ECO:0000256" key="1">
    <source>
        <dbReference type="SAM" id="MobiDB-lite"/>
    </source>
</evidence>
<evidence type="ECO:0000313" key="3">
    <source>
        <dbReference type="Proteomes" id="UP001056436"/>
    </source>
</evidence>
<protein>
    <submittedName>
        <fullName evidence="2">Uncharacterized protein</fullName>
    </submittedName>
</protein>
<comment type="caution">
    <text evidence="2">The sequence shown here is derived from an EMBL/GenBank/DDBJ whole genome shotgun (WGS) entry which is preliminary data.</text>
</comment>
<feature type="compositionally biased region" description="Polar residues" evidence="1">
    <location>
        <begin position="35"/>
        <end position="50"/>
    </location>
</feature>